<gene>
    <name evidence="2" type="ORF">SPHA_39686</name>
</gene>
<organism evidence="2 3">
    <name type="scientific">Acanthosepion pharaonis</name>
    <name type="common">Pharaoh cuttlefish</name>
    <name type="synonym">Sepia pharaonis</name>
    <dbReference type="NCBI Taxonomy" id="158019"/>
    <lineage>
        <taxon>Eukaryota</taxon>
        <taxon>Metazoa</taxon>
        <taxon>Spiralia</taxon>
        <taxon>Lophotrochozoa</taxon>
        <taxon>Mollusca</taxon>
        <taxon>Cephalopoda</taxon>
        <taxon>Coleoidea</taxon>
        <taxon>Decapodiformes</taxon>
        <taxon>Sepiida</taxon>
        <taxon>Sepiina</taxon>
        <taxon>Sepiidae</taxon>
        <taxon>Acanthosepion</taxon>
    </lineage>
</organism>
<evidence type="ECO:0000259" key="1">
    <source>
        <dbReference type="Pfam" id="PF00501"/>
    </source>
</evidence>
<dbReference type="InterPro" id="IPR045851">
    <property type="entry name" value="AMP-bd_C_sf"/>
</dbReference>
<dbReference type="AlphaFoldDB" id="A0A812CRG7"/>
<comment type="caution">
    <text evidence="2">The sequence shown here is derived from an EMBL/GenBank/DDBJ whole genome shotgun (WGS) entry which is preliminary data.</text>
</comment>
<dbReference type="Gene3D" id="3.40.50.12780">
    <property type="entry name" value="N-terminal domain of ligase-like"/>
    <property type="match status" value="1"/>
</dbReference>
<sequence length="552" mass="62561">MATLHDLVYCHREEFNKNVAVTYDDGEGKKHVITYSELYQVSRKVTNILQSCNAENEIVGVCVQMTEDIPAILLGILPVPAAFYFFEPNPIELISQALQKLSVGILIVDMHYLKNLECLLQTLGEERSYELLEFKLIIIKLNRITRKKNFSDLAYCITTSGSTGIPKMVQVPHKCIIPNITYLRDQYGVTSDDVLFLAAPLTFDPSIIDIFLSLSSGARLLITSHHIKVQPMKLSKMLHDYYHVTILQVTPSLIFSFGTKLLKETILSSMSSLRILAMGGEKFPPVEVIKLWRADGNGTKFYNLYGLTEISCWSSCYEVIEEDFSSNADIPIGKAMYGTSLVVFDEHGQTVTNGHGWLHTGGPNRVCEINENTTCNNLYNTGDWVKVDELGKIFYIQRKDEQIKRAGKRLNLQEIDSIMLKELPFIDNCKAAFSDGRLILLYKLSEDEKLINKTVIEEKMKQTLKKFLPSYYQPDYLVKVDFFPLNHHGKLNVLPLIEMLKENIVMHNSVEEVFLESWKVSLNLSEDTFIEPSANFVAGGGDSLMAEFSCLL</sequence>
<dbReference type="PANTHER" id="PTHR44394">
    <property type="entry name" value="BETA-ALANINE-ACTIVATING ENZYME"/>
    <property type="match status" value="1"/>
</dbReference>
<dbReference type="PANTHER" id="PTHR44394:SF1">
    <property type="entry name" value="BETA-ALANINE-ACTIVATING ENZYME"/>
    <property type="match status" value="1"/>
</dbReference>
<dbReference type="Proteomes" id="UP000597762">
    <property type="component" value="Unassembled WGS sequence"/>
</dbReference>
<dbReference type="InterPro" id="IPR042099">
    <property type="entry name" value="ANL_N_sf"/>
</dbReference>
<dbReference type="SUPFAM" id="SSF56801">
    <property type="entry name" value="Acetyl-CoA synthetase-like"/>
    <property type="match status" value="1"/>
</dbReference>
<dbReference type="Pfam" id="PF00501">
    <property type="entry name" value="AMP-binding"/>
    <property type="match status" value="1"/>
</dbReference>
<dbReference type="GO" id="GO:0043041">
    <property type="term" value="P:amino acid activation for nonribosomal peptide biosynthetic process"/>
    <property type="evidence" value="ECO:0007669"/>
    <property type="project" value="TreeGrafter"/>
</dbReference>
<name>A0A812CRG7_ACAPH</name>
<dbReference type="EMBL" id="CAHIKZ030001860">
    <property type="protein sequence ID" value="CAE1275851.1"/>
    <property type="molecule type" value="Genomic_DNA"/>
</dbReference>
<feature type="domain" description="AMP-dependent synthetase/ligase" evidence="1">
    <location>
        <begin position="16"/>
        <end position="364"/>
    </location>
</feature>
<dbReference type="GO" id="GO:0016874">
    <property type="term" value="F:ligase activity"/>
    <property type="evidence" value="ECO:0007669"/>
    <property type="project" value="UniProtKB-KW"/>
</dbReference>
<accession>A0A812CRG7</accession>
<dbReference type="Gene3D" id="3.30.300.30">
    <property type="match status" value="1"/>
</dbReference>
<proteinExistence type="predicted"/>
<keyword evidence="3" id="KW-1185">Reference proteome</keyword>
<dbReference type="InterPro" id="IPR000873">
    <property type="entry name" value="AMP-dep_synth/lig_dom"/>
</dbReference>
<dbReference type="InterPro" id="IPR052091">
    <property type="entry name" value="Beta-ala_Activ/Resist"/>
</dbReference>
<dbReference type="OrthoDB" id="408177at2759"/>
<reference evidence="2" key="1">
    <citation type="submission" date="2021-01" db="EMBL/GenBank/DDBJ databases">
        <authorList>
            <person name="Li R."/>
            <person name="Bekaert M."/>
        </authorList>
    </citation>
    <scope>NUCLEOTIDE SEQUENCE</scope>
    <source>
        <strain evidence="2">Farmed</strain>
    </source>
</reference>
<protein>
    <submittedName>
        <fullName evidence="2">AASDH</fullName>
        <ecNumber evidence="2">6.2.1.-</ecNumber>
    </submittedName>
</protein>
<keyword evidence="2" id="KW-0436">Ligase</keyword>
<evidence type="ECO:0000313" key="2">
    <source>
        <dbReference type="EMBL" id="CAE1275851.1"/>
    </source>
</evidence>
<evidence type="ECO:0000313" key="3">
    <source>
        <dbReference type="Proteomes" id="UP000597762"/>
    </source>
</evidence>
<dbReference type="EC" id="6.2.1.-" evidence="2"/>